<dbReference type="AlphaFoldDB" id="A0A146KK37"/>
<evidence type="ECO:0000313" key="3">
    <source>
        <dbReference type="EMBL" id="JAP96488.1"/>
    </source>
</evidence>
<feature type="coiled-coil region" evidence="1">
    <location>
        <begin position="743"/>
        <end position="794"/>
    </location>
</feature>
<feature type="region of interest" description="Disordered" evidence="2">
    <location>
        <begin position="52"/>
        <end position="75"/>
    </location>
</feature>
<protein>
    <submittedName>
        <fullName evidence="3">Uncharacterized protein</fullName>
    </submittedName>
</protein>
<feature type="compositionally biased region" description="Basic and acidic residues" evidence="2">
    <location>
        <begin position="66"/>
        <end position="75"/>
    </location>
</feature>
<gene>
    <name evidence="3" type="ORF">TPC1_10157</name>
</gene>
<feature type="non-terminal residue" evidence="3">
    <location>
        <position position="1"/>
    </location>
</feature>
<sequence>AEMEIKLMQKRQKVENRLREIEKYNTQKEIKEFAQRQEKIEQRQKIEQQVKKMTIRQPLQMHPKSPRKEAASVEQKQEVELSSDIELEPVKMKNPETLQQKLEQMKNQCMMAKEDKNYSIEKQKQKEIREQYKLKKKQNVEAACAEMYDELLEKVIGKVSVQQFRDNFSAKADLISQDLFSFKENGSLYLNYKAKLEENLQFGAILSQPGQTKHEIKPVRHLKVPLLQSQLLEKHRLILIASAQSKEEITKQFGQFNVEYFFLTDTNQDFTAVKNELQQILDKNKAVAKQKQTVKFQVNDELMVWGDIDKLAKGMNAEQYAIARLTYYLARKNLTQLTYGLLQLEITNQKKIPDNLVVVIDNFKQLKQIQDAEQSFSILLQQMHKLDAKKQFEDQNVKSLVDQTLKSKYQQIFLSVFDEVFYVQKPLSYKLERKEVKKQKPEDQTEQIIQLLQNLDLDKLNQFADFSAIQVVDEFVAQIQQLYKQENLVSFVQIDEQKELKFAFDILQKGDFQCLIQSVFDSLSKQLLGNFTPKGTLKDLQAIFSKDSLVELLQNLKVNLEVKVYKDIQQLVLNIKNQLRILAIRSLRMREQGINAIIKEVPAVKQAFKEILVETQVVNKRQQQVQMAAYSEAYAIELENVVHMFKAKVQGQIDELVQKYSSVFDLKHEYEILKSQDEQFCEAKLSELKESFEKMNLSFDFCQQNEKSFQSIINENIVGYYHQIVKLELFPQFVYKMLYEKVFEEEIKEIKEVKEDKTSLKTQKSDLKPQELTVDSLKEKAEKVEEQMEIEAAIPLQIDVEVSSDIKQTLQNILAWKSSLNTETNLNLSQEFAILENILTRQYPNATSRSELVLNQLYKLLLKSCHQGKNSVKSLFSQLDELFGQLQTEKGEISKLLSFVQKEFAMAPIDLDLVDEMCDGLALLQNPLQKYKTDAEYLQFAQQHLNVDQLKKHEINPTEFISKLQTMFAITQNEITVPGPKKGQMVQQLETHYYQSNLPVIFKKLPNVDFKKLLNILHLKTEYSRSAMTVTSPAKKTPKLEQQREITQEYPQKLFQIKEFQEFSQRFVKANVFAGFSAEFNEIVSQKLIKAVEQWEVLPSNVYVYVALLTALLLKPKDVSEVQEVLYKVYQLTNDQAGVVKLLNSWQQLKVVYQFGMEEEVTGAAKLWVHNFNFAEIDKIQKVESRPESAKNTKLTKNQKK</sequence>
<name>A0A146KK37_9EUKA</name>
<proteinExistence type="predicted"/>
<evidence type="ECO:0000256" key="2">
    <source>
        <dbReference type="SAM" id="MobiDB-lite"/>
    </source>
</evidence>
<dbReference type="EMBL" id="GDID01000118">
    <property type="protein sequence ID" value="JAP96488.1"/>
    <property type="molecule type" value="Transcribed_RNA"/>
</dbReference>
<reference evidence="3" key="1">
    <citation type="submission" date="2015-07" db="EMBL/GenBank/DDBJ databases">
        <title>Adaptation to a free-living lifestyle via gene acquisitions in the diplomonad Trepomonas sp. PC1.</title>
        <authorList>
            <person name="Xu F."/>
            <person name="Jerlstrom-Hultqvist J."/>
            <person name="Kolisko M."/>
            <person name="Simpson A.G.B."/>
            <person name="Roger A.J."/>
            <person name="Svard S.G."/>
            <person name="Andersson J.O."/>
        </authorList>
    </citation>
    <scope>NUCLEOTIDE SEQUENCE</scope>
    <source>
        <strain evidence="3">PC1</strain>
    </source>
</reference>
<keyword evidence="1" id="KW-0175">Coiled coil</keyword>
<accession>A0A146KK37</accession>
<organism evidence="3">
    <name type="scientific">Trepomonas sp. PC1</name>
    <dbReference type="NCBI Taxonomy" id="1076344"/>
    <lineage>
        <taxon>Eukaryota</taxon>
        <taxon>Metamonada</taxon>
        <taxon>Diplomonadida</taxon>
        <taxon>Hexamitidae</taxon>
        <taxon>Hexamitinae</taxon>
        <taxon>Trepomonas</taxon>
    </lineage>
</organism>
<evidence type="ECO:0000256" key="1">
    <source>
        <dbReference type="SAM" id="Coils"/>
    </source>
</evidence>